<dbReference type="SUPFAM" id="SSF55729">
    <property type="entry name" value="Acyl-CoA N-acyltransferases (Nat)"/>
    <property type="match status" value="1"/>
</dbReference>
<evidence type="ECO:0000256" key="2">
    <source>
        <dbReference type="ARBA" id="ARBA00023315"/>
    </source>
</evidence>
<dbReference type="Gene3D" id="3.40.630.30">
    <property type="match status" value="1"/>
</dbReference>
<reference evidence="5" key="1">
    <citation type="journal article" date="2019" name="Int. J. Syst. Evol. Microbiol.">
        <title>The Global Catalogue of Microorganisms (GCM) 10K type strain sequencing project: providing services to taxonomists for standard genome sequencing and annotation.</title>
        <authorList>
            <consortium name="The Broad Institute Genomics Platform"/>
            <consortium name="The Broad Institute Genome Sequencing Center for Infectious Disease"/>
            <person name="Wu L."/>
            <person name="Ma J."/>
        </authorList>
    </citation>
    <scope>NUCLEOTIDE SEQUENCE [LARGE SCALE GENOMIC DNA]</scope>
    <source>
        <strain evidence="5">CCM 8930</strain>
    </source>
</reference>
<dbReference type="EMBL" id="JBHSSE010000016">
    <property type="protein sequence ID" value="MFC6201774.1"/>
    <property type="molecule type" value="Genomic_DNA"/>
</dbReference>
<dbReference type="InterPro" id="IPR050832">
    <property type="entry name" value="Bact_Acetyltransf"/>
</dbReference>
<dbReference type="RefSeq" id="WP_137615388.1">
    <property type="nucleotide sequence ID" value="NZ_BJDI01000002.1"/>
</dbReference>
<sequence length="172" mass="19653">MSATTIRELTLADVAELQAISVETFSDTFAAQNTKENLEAFLQSAYNVPKLTAELQQPDSHFYFIERDGKVLGYLKLNVGADQSEKMGTDSLEVERIYIRPAYKHQGLGSQFMTFAIEQAKAAHKTQIWLGVWEHNEPAKAVYHKWGFERFSQHAFVMGTDRQTDFLMKKKL</sequence>
<evidence type="ECO:0000259" key="3">
    <source>
        <dbReference type="PROSITE" id="PS51186"/>
    </source>
</evidence>
<feature type="domain" description="N-acetyltransferase" evidence="3">
    <location>
        <begin position="4"/>
        <end position="172"/>
    </location>
</feature>
<evidence type="ECO:0000313" key="5">
    <source>
        <dbReference type="Proteomes" id="UP001596171"/>
    </source>
</evidence>
<dbReference type="InterPro" id="IPR000182">
    <property type="entry name" value="GNAT_dom"/>
</dbReference>
<protein>
    <submittedName>
        <fullName evidence="4">GNAT family N-acetyltransferase</fullName>
        <ecNumber evidence="4">2.3.-.-</ecNumber>
    </submittedName>
</protein>
<dbReference type="GO" id="GO:0016746">
    <property type="term" value="F:acyltransferase activity"/>
    <property type="evidence" value="ECO:0007669"/>
    <property type="project" value="UniProtKB-KW"/>
</dbReference>
<gene>
    <name evidence="4" type="ORF">ACFP1L_07800</name>
</gene>
<accession>A0ABW1SKH8</accession>
<dbReference type="Pfam" id="PF00583">
    <property type="entry name" value="Acetyltransf_1"/>
    <property type="match status" value="1"/>
</dbReference>
<keyword evidence="5" id="KW-1185">Reference proteome</keyword>
<dbReference type="PANTHER" id="PTHR43877">
    <property type="entry name" value="AMINOALKYLPHOSPHONATE N-ACETYLTRANSFERASE-RELATED-RELATED"/>
    <property type="match status" value="1"/>
</dbReference>
<dbReference type="Proteomes" id="UP001596171">
    <property type="component" value="Unassembled WGS sequence"/>
</dbReference>
<name>A0ABW1SKH8_9LACO</name>
<dbReference type="InterPro" id="IPR016181">
    <property type="entry name" value="Acyl_CoA_acyltransferase"/>
</dbReference>
<comment type="caution">
    <text evidence="4">The sequence shown here is derived from an EMBL/GenBank/DDBJ whole genome shotgun (WGS) entry which is preliminary data.</text>
</comment>
<dbReference type="CDD" id="cd04301">
    <property type="entry name" value="NAT_SF"/>
    <property type="match status" value="1"/>
</dbReference>
<dbReference type="PROSITE" id="PS51186">
    <property type="entry name" value="GNAT"/>
    <property type="match status" value="1"/>
</dbReference>
<keyword evidence="2 4" id="KW-0012">Acyltransferase</keyword>
<organism evidence="4 5">
    <name type="scientific">Lactiplantibacillus nangangensis</name>
    <dbReference type="NCBI Taxonomy" id="2559917"/>
    <lineage>
        <taxon>Bacteria</taxon>
        <taxon>Bacillati</taxon>
        <taxon>Bacillota</taxon>
        <taxon>Bacilli</taxon>
        <taxon>Lactobacillales</taxon>
        <taxon>Lactobacillaceae</taxon>
        <taxon>Lactiplantibacillus</taxon>
    </lineage>
</organism>
<keyword evidence="1 4" id="KW-0808">Transferase</keyword>
<evidence type="ECO:0000313" key="4">
    <source>
        <dbReference type="EMBL" id="MFC6201774.1"/>
    </source>
</evidence>
<evidence type="ECO:0000256" key="1">
    <source>
        <dbReference type="ARBA" id="ARBA00022679"/>
    </source>
</evidence>
<proteinExistence type="predicted"/>
<dbReference type="EC" id="2.3.-.-" evidence="4"/>